<dbReference type="OrthoDB" id="2893137at2"/>
<evidence type="ECO:0000313" key="1">
    <source>
        <dbReference type="EMBL" id="ADO54223.1"/>
    </source>
</evidence>
<protein>
    <submittedName>
        <fullName evidence="1">AslA</fullName>
    </submittedName>
</protein>
<dbReference type="InterPro" id="IPR041881">
    <property type="entry name" value="PqqD_sf"/>
</dbReference>
<dbReference type="Proteomes" id="UP000006868">
    <property type="component" value="Chromosome"/>
</dbReference>
<dbReference type="HOGENOM" id="CLU_2448534_0_0_9"/>
<accession>E3EC80</accession>
<gene>
    <name evidence="1" type="primary">aslA</name>
    <name evidence="1" type="ORF">PPSC2_01195</name>
</gene>
<dbReference type="InterPro" id="IPR008792">
    <property type="entry name" value="PQQD"/>
</dbReference>
<dbReference type="EMBL" id="CP002213">
    <property type="protein sequence ID" value="ADO54223.1"/>
    <property type="molecule type" value="Genomic_DNA"/>
</dbReference>
<dbReference type="AlphaFoldDB" id="E3EC80"/>
<dbReference type="PATRIC" id="fig|886882.15.peg.228"/>
<proteinExistence type="predicted"/>
<dbReference type="KEGG" id="ppm:PPSC2_01195"/>
<dbReference type="RefSeq" id="WP_013368866.1">
    <property type="nucleotide sequence ID" value="NC_014622.2"/>
</dbReference>
<name>E3EC80_PAEPS</name>
<reference evidence="1 2" key="1">
    <citation type="journal article" date="2011" name="J. Bacteriol.">
        <title>Complete genome sequence of Paenibacillus polymyxa SC2, a strain of plant growth-promoting Rhizobacterium with broad-spectrum antimicrobial activity.</title>
        <authorList>
            <person name="Ma M."/>
            <person name="Wang C."/>
            <person name="Ding Y."/>
            <person name="Li L."/>
            <person name="Shen D."/>
            <person name="Jiang X."/>
            <person name="Guan D."/>
            <person name="Cao F."/>
            <person name="Chen H."/>
            <person name="Feng R."/>
            <person name="Wang X."/>
            <person name="Ge Y."/>
            <person name="Yao L."/>
            <person name="Bing X."/>
            <person name="Yang X."/>
            <person name="Li J."/>
            <person name="Du B."/>
        </authorList>
    </citation>
    <scope>NUCLEOTIDE SEQUENCE [LARGE SCALE GENOMIC DNA]</scope>
    <source>
        <strain evidence="1 2">SC2</strain>
    </source>
</reference>
<sequence length="87" mass="9973">MNFNENTILRKNPDISTRNYLKSTIIEPGITLNEVATNLFERIDGIRTLAEICKDMVKEYEVDYQTILGDSVELVQGLIEKNIILVE</sequence>
<organism evidence="1 2">
    <name type="scientific">Paenibacillus polymyxa (strain SC2)</name>
    <name type="common">Bacillus polymyxa</name>
    <dbReference type="NCBI Taxonomy" id="886882"/>
    <lineage>
        <taxon>Bacteria</taxon>
        <taxon>Bacillati</taxon>
        <taxon>Bacillota</taxon>
        <taxon>Bacilli</taxon>
        <taxon>Bacillales</taxon>
        <taxon>Paenibacillaceae</taxon>
        <taxon>Paenibacillus</taxon>
    </lineage>
</organism>
<dbReference type="Pfam" id="PF05402">
    <property type="entry name" value="PqqD"/>
    <property type="match status" value="1"/>
</dbReference>
<evidence type="ECO:0000313" key="2">
    <source>
        <dbReference type="Proteomes" id="UP000006868"/>
    </source>
</evidence>
<dbReference type="Gene3D" id="1.10.10.1150">
    <property type="entry name" value="Coenzyme PQQ synthesis protein D (PqqD)"/>
    <property type="match status" value="1"/>
</dbReference>